<keyword evidence="4" id="KW-1185">Reference proteome</keyword>
<dbReference type="Gene3D" id="3.30.40.10">
    <property type="entry name" value="Zinc/RING finger domain, C3HC4 (zinc finger)"/>
    <property type="match status" value="1"/>
</dbReference>
<dbReference type="Pfam" id="PF13639">
    <property type="entry name" value="zf-RING_2"/>
    <property type="match status" value="1"/>
</dbReference>
<reference evidence="3" key="1">
    <citation type="submission" date="2021-12" db="EMBL/GenBank/DDBJ databases">
        <authorList>
            <person name="Zaccaron A."/>
            <person name="Stergiopoulos I."/>
        </authorList>
    </citation>
    <scope>NUCLEOTIDE SEQUENCE</scope>
    <source>
        <strain evidence="3">Race5_Kim</strain>
    </source>
</reference>
<feature type="domain" description="RING-type" evidence="2">
    <location>
        <begin position="24"/>
        <end position="64"/>
    </location>
</feature>
<keyword evidence="1" id="KW-0862">Zinc</keyword>
<keyword evidence="1" id="KW-0863">Zinc-finger</keyword>
<dbReference type="PANTHER" id="PTHR46016">
    <property type="entry name" value="ZINC FINGER, RING/FYVE/PHD-TYPE"/>
    <property type="match status" value="1"/>
</dbReference>
<dbReference type="GO" id="GO:0061630">
    <property type="term" value="F:ubiquitin protein ligase activity"/>
    <property type="evidence" value="ECO:0007669"/>
    <property type="project" value="TreeGrafter"/>
</dbReference>
<gene>
    <name evidence="3" type="ORF">CLAFUR5_12100</name>
</gene>
<dbReference type="GO" id="GO:0008270">
    <property type="term" value="F:zinc ion binding"/>
    <property type="evidence" value="ECO:0007669"/>
    <property type="project" value="UniProtKB-KW"/>
</dbReference>
<dbReference type="OrthoDB" id="2849579at2759"/>
<evidence type="ECO:0000313" key="3">
    <source>
        <dbReference type="EMBL" id="UJO23189.1"/>
    </source>
</evidence>
<dbReference type="AlphaFoldDB" id="A0A9Q8PIC8"/>
<accession>A0A9Q8PIC8</accession>
<dbReference type="GO" id="GO:0000209">
    <property type="term" value="P:protein polyubiquitination"/>
    <property type="evidence" value="ECO:0007669"/>
    <property type="project" value="TreeGrafter"/>
</dbReference>
<dbReference type="InterPro" id="IPR001841">
    <property type="entry name" value="Znf_RING"/>
</dbReference>
<evidence type="ECO:0000313" key="4">
    <source>
        <dbReference type="Proteomes" id="UP000756132"/>
    </source>
</evidence>
<reference evidence="3" key="2">
    <citation type="journal article" date="2022" name="Microb. Genom.">
        <title>A chromosome-scale genome assembly of the tomato pathogen Cladosporium fulvum reveals a compartmentalized genome architecture and the presence of a dispensable chromosome.</title>
        <authorList>
            <person name="Zaccaron A.Z."/>
            <person name="Chen L.H."/>
            <person name="Samaras A."/>
            <person name="Stergiopoulos I."/>
        </authorList>
    </citation>
    <scope>NUCLEOTIDE SEQUENCE</scope>
    <source>
        <strain evidence="3">Race5_Kim</strain>
    </source>
</reference>
<protein>
    <recommendedName>
        <fullName evidence="2">RING-type domain-containing protein</fullName>
    </recommendedName>
</protein>
<dbReference type="RefSeq" id="XP_047767555.1">
    <property type="nucleotide sequence ID" value="XM_047911248.1"/>
</dbReference>
<dbReference type="PROSITE" id="PS50089">
    <property type="entry name" value="ZF_RING_2"/>
    <property type="match status" value="1"/>
</dbReference>
<name>A0A9Q8PIC8_PASFU</name>
<sequence>MPTIDDYVRELPAPSQFVSAGSSCSICYEPFTDAVQLPCRGEHIFCRGCIQEWLEDANTCPLDRELLIEYDDENPEDDGAGGNDIQDSNESESLALPLDLAAMCRTLIIEIALKVAFCRGVHSLTERGNLATRMHTALDSIGDKTEPTAFNLSSLMVSIEGLVDVAVAVKTAVDLVEEAPSDHVGYQRIGVELTVVKGMIATIAETIVPTELGERNTHDG</sequence>
<dbReference type="SUPFAM" id="SSF57850">
    <property type="entry name" value="RING/U-box"/>
    <property type="match status" value="1"/>
</dbReference>
<proteinExistence type="predicted"/>
<dbReference type="PANTHER" id="PTHR46016:SF1">
    <property type="entry name" value="RING-TYPE DOMAIN-CONTAINING PROTEIN"/>
    <property type="match status" value="1"/>
</dbReference>
<organism evidence="3 4">
    <name type="scientific">Passalora fulva</name>
    <name type="common">Tomato leaf mold</name>
    <name type="synonym">Cladosporium fulvum</name>
    <dbReference type="NCBI Taxonomy" id="5499"/>
    <lineage>
        <taxon>Eukaryota</taxon>
        <taxon>Fungi</taxon>
        <taxon>Dikarya</taxon>
        <taxon>Ascomycota</taxon>
        <taxon>Pezizomycotina</taxon>
        <taxon>Dothideomycetes</taxon>
        <taxon>Dothideomycetidae</taxon>
        <taxon>Mycosphaerellales</taxon>
        <taxon>Mycosphaerellaceae</taxon>
        <taxon>Fulvia</taxon>
    </lineage>
</organism>
<dbReference type="InterPro" id="IPR013083">
    <property type="entry name" value="Znf_RING/FYVE/PHD"/>
</dbReference>
<dbReference type="SMART" id="SM00184">
    <property type="entry name" value="RING"/>
    <property type="match status" value="1"/>
</dbReference>
<evidence type="ECO:0000259" key="2">
    <source>
        <dbReference type="PROSITE" id="PS50089"/>
    </source>
</evidence>
<dbReference type="GeneID" id="71991978"/>
<dbReference type="EMBL" id="CP090172">
    <property type="protein sequence ID" value="UJO23189.1"/>
    <property type="molecule type" value="Genomic_DNA"/>
</dbReference>
<dbReference type="GO" id="GO:0006511">
    <property type="term" value="P:ubiquitin-dependent protein catabolic process"/>
    <property type="evidence" value="ECO:0007669"/>
    <property type="project" value="TreeGrafter"/>
</dbReference>
<dbReference type="Proteomes" id="UP000756132">
    <property type="component" value="Chromosome 10"/>
</dbReference>
<dbReference type="InterPro" id="IPR051438">
    <property type="entry name" value="RNF_E3_ubiq-protein_ligase"/>
</dbReference>
<evidence type="ECO:0000256" key="1">
    <source>
        <dbReference type="PROSITE-ProRule" id="PRU00175"/>
    </source>
</evidence>
<dbReference type="KEGG" id="ffu:CLAFUR5_12100"/>
<keyword evidence="1" id="KW-0479">Metal-binding</keyword>
<dbReference type="OMA" id="HYRRIRQ"/>